<dbReference type="AlphaFoldDB" id="A0A1G7DE06"/>
<evidence type="ECO:0000313" key="3">
    <source>
        <dbReference type="Proteomes" id="UP000183685"/>
    </source>
</evidence>
<gene>
    <name evidence="2" type="ORF">SAMN04488071_3070</name>
</gene>
<accession>A0A1G7DE06</accession>
<reference evidence="2 3" key="1">
    <citation type="submission" date="2016-10" db="EMBL/GenBank/DDBJ databases">
        <authorList>
            <person name="de Groot N.N."/>
        </authorList>
    </citation>
    <scope>NUCLEOTIDE SEQUENCE [LARGE SCALE GENOMIC DNA]</scope>
    <source>
        <strain evidence="2 3">CGMCC 1.9109</strain>
    </source>
</reference>
<proteinExistence type="predicted"/>
<evidence type="ECO:0000256" key="1">
    <source>
        <dbReference type="SAM" id="MobiDB-lite"/>
    </source>
</evidence>
<sequence length="69" mass="7877">MKSRYIRRSGDNTAVNTPASSGTDLKKKIPHRRLESEFHAGFRRLKSLNQFLASIRVPPRLLCPANNTR</sequence>
<feature type="region of interest" description="Disordered" evidence="1">
    <location>
        <begin position="1"/>
        <end position="28"/>
    </location>
</feature>
<evidence type="ECO:0000313" key="2">
    <source>
        <dbReference type="EMBL" id="SDE49751.1"/>
    </source>
</evidence>
<dbReference type="STRING" id="637679.GCA_001550055_02235"/>
<keyword evidence="3" id="KW-1185">Reference proteome</keyword>
<name>A0A1G7DE06_9PROT</name>
<protein>
    <submittedName>
        <fullName evidence="2">Uncharacterized protein</fullName>
    </submittedName>
</protein>
<feature type="compositionally biased region" description="Polar residues" evidence="1">
    <location>
        <begin position="11"/>
        <end position="23"/>
    </location>
</feature>
<dbReference type="EMBL" id="FNAK01000007">
    <property type="protein sequence ID" value="SDE49751.1"/>
    <property type="molecule type" value="Genomic_DNA"/>
</dbReference>
<dbReference type="Proteomes" id="UP000183685">
    <property type="component" value="Unassembled WGS sequence"/>
</dbReference>
<organism evidence="2 3">
    <name type="scientific">Kordiimonas lacus</name>
    <dbReference type="NCBI Taxonomy" id="637679"/>
    <lineage>
        <taxon>Bacteria</taxon>
        <taxon>Pseudomonadati</taxon>
        <taxon>Pseudomonadota</taxon>
        <taxon>Alphaproteobacteria</taxon>
        <taxon>Kordiimonadales</taxon>
        <taxon>Kordiimonadaceae</taxon>
        <taxon>Kordiimonas</taxon>
    </lineage>
</organism>